<dbReference type="SMART" id="SM00148">
    <property type="entry name" value="PLCXc"/>
    <property type="match status" value="1"/>
</dbReference>
<dbReference type="InterPro" id="IPR000909">
    <property type="entry name" value="PLipase_C_PInositol-sp_X_dom"/>
</dbReference>
<dbReference type="RefSeq" id="XP_070856356.1">
    <property type="nucleotide sequence ID" value="XM_071001456.1"/>
</dbReference>
<dbReference type="InterPro" id="IPR051057">
    <property type="entry name" value="PI-PLC_domain"/>
</dbReference>
<comment type="caution">
    <text evidence="3">The sequence shown here is derived from an EMBL/GenBank/DDBJ whole genome shotgun (WGS) entry which is preliminary data.</text>
</comment>
<name>A0ABR4MA74_9PEZI</name>
<organism evidence="3 4">
    <name type="scientific">Ceratocystis lukuohia</name>
    <dbReference type="NCBI Taxonomy" id="2019550"/>
    <lineage>
        <taxon>Eukaryota</taxon>
        <taxon>Fungi</taxon>
        <taxon>Dikarya</taxon>
        <taxon>Ascomycota</taxon>
        <taxon>Pezizomycotina</taxon>
        <taxon>Sordariomycetes</taxon>
        <taxon>Hypocreomycetidae</taxon>
        <taxon>Microascales</taxon>
        <taxon>Ceratocystidaceae</taxon>
        <taxon>Ceratocystis</taxon>
    </lineage>
</organism>
<reference evidence="3 4" key="1">
    <citation type="submission" date="2020-05" db="EMBL/GenBank/DDBJ databases">
        <title>Ceratocystis lukuohia genome.</title>
        <authorList>
            <person name="Harrington T.C."/>
            <person name="Kim K."/>
            <person name="Mayers C.G."/>
        </authorList>
    </citation>
    <scope>NUCLEOTIDE SEQUENCE [LARGE SCALE GENOMIC DNA]</scope>
    <source>
        <strain evidence="3 4">C4212</strain>
    </source>
</reference>
<protein>
    <submittedName>
        <fullName evidence="3">1-phosphatidylinositol phosphodiesterase</fullName>
    </submittedName>
</protein>
<feature type="signal peptide" evidence="1">
    <location>
        <begin position="1"/>
        <end position="17"/>
    </location>
</feature>
<feature type="chain" id="PRO_5047170409" evidence="1">
    <location>
        <begin position="18"/>
        <end position="343"/>
    </location>
</feature>
<evidence type="ECO:0000313" key="4">
    <source>
        <dbReference type="Proteomes" id="UP001610728"/>
    </source>
</evidence>
<accession>A0ABR4MA74</accession>
<proteinExistence type="predicted"/>
<keyword evidence="4" id="KW-1185">Reference proteome</keyword>
<gene>
    <name evidence="3" type="ORF">HOO65_080125</name>
</gene>
<dbReference type="PROSITE" id="PS50007">
    <property type="entry name" value="PIPLC_X_DOMAIN"/>
    <property type="match status" value="1"/>
</dbReference>
<dbReference type="Pfam" id="PF00388">
    <property type="entry name" value="PI-PLC-X"/>
    <property type="match status" value="1"/>
</dbReference>
<sequence length="343" mass="37512">MRFSFFATLACLGFGQASIYKKINDDWSFDVGKGQNADWMNLIDGSRSLSSLVIPGTHNSATDSLADTLTSKLMQTQNVPLQDQLTGGIRYIDITCKVSQNELVVYNGVSKTKSSFGLVLSTIFNFLDQHQTETVILRIQMGTSIRGSKSAAETFEQYFTSGSGFAQRIADHVYTNGGNGITTIPTLNELRGKIFILEDFKAISPGRYGLPWNENTVSSYSRTFSASTTFMDSKWDDIKSHLSETPRNSANKLRITHTTASVGVSPIKFAARNAPKVGMNKHLGKYLRDERGVAHGIVAMDFPGQHLVKQILLLNGDYWAAQAATQPPDNRGMSSSADALGSV</sequence>
<dbReference type="Gene3D" id="3.20.20.190">
    <property type="entry name" value="Phosphatidylinositol (PI) phosphodiesterase"/>
    <property type="match status" value="1"/>
</dbReference>
<evidence type="ECO:0000256" key="1">
    <source>
        <dbReference type="SAM" id="SignalP"/>
    </source>
</evidence>
<dbReference type="InterPro" id="IPR017946">
    <property type="entry name" value="PLC-like_Pdiesterase_TIM-brl"/>
</dbReference>
<keyword evidence="1" id="KW-0732">Signal</keyword>
<dbReference type="SUPFAM" id="SSF51695">
    <property type="entry name" value="PLC-like phosphodiesterases"/>
    <property type="match status" value="1"/>
</dbReference>
<dbReference type="PANTHER" id="PTHR13593:SF113">
    <property type="entry name" value="SI:DKEY-266F7.9"/>
    <property type="match status" value="1"/>
</dbReference>
<evidence type="ECO:0000313" key="3">
    <source>
        <dbReference type="EMBL" id="KAL2885175.1"/>
    </source>
</evidence>
<dbReference type="PANTHER" id="PTHR13593">
    <property type="match status" value="1"/>
</dbReference>
<dbReference type="GeneID" id="98120862"/>
<dbReference type="EMBL" id="JABSNW010000008">
    <property type="protein sequence ID" value="KAL2885175.1"/>
    <property type="molecule type" value="Genomic_DNA"/>
</dbReference>
<evidence type="ECO:0000259" key="2">
    <source>
        <dbReference type="SMART" id="SM00148"/>
    </source>
</evidence>
<feature type="domain" description="Phosphatidylinositol-specific phospholipase C X" evidence="2">
    <location>
        <begin position="43"/>
        <end position="199"/>
    </location>
</feature>
<dbReference type="Proteomes" id="UP001610728">
    <property type="component" value="Unassembled WGS sequence"/>
</dbReference>